<reference evidence="11" key="2">
    <citation type="journal article" date="2021" name="Genome Biol. Evol.">
        <title>Developing a high-quality reference genome for a parasitic bivalve with doubly uniparental inheritance (Bivalvia: Unionida).</title>
        <authorList>
            <person name="Smith C.H."/>
        </authorList>
    </citation>
    <scope>NUCLEOTIDE SEQUENCE</scope>
    <source>
        <strain evidence="11">CHS0354</strain>
        <tissue evidence="11">Mantle</tissue>
    </source>
</reference>
<sequence length="299" mass="34973">MAIFKVEEKRNHNLQGLKNEETKTTRYSFEHRGYTGFPVLSYSCFTNFHQHLINLTIDTIRVPGYVKFYSVSTTDMVTKKVRIETVQKNHNVSRIGSLITKSRIKTIQNLYGKSWDSIITIYPTQFLIDGRNICNVSPAHFMLIVVLSLPKNTEERQAIRETWGSVVSDHKVYFNVSARMVFMFEKMGDEITKHKALQEESDNHKDIVQIDLIESRDNLTRKMMSGLKWIKTYCNSVKYILICDDDTFINAARFLDYLLKDPNINNVTIHGWVYRTGLVRREGRYKVKIEEFPKSVFPH</sequence>
<comment type="similarity">
    <text evidence="2 10">Belongs to the glycosyltransferase 31 family.</text>
</comment>
<evidence type="ECO:0000256" key="4">
    <source>
        <dbReference type="ARBA" id="ARBA00022679"/>
    </source>
</evidence>
<comment type="subcellular location">
    <subcellularLocation>
        <location evidence="1 10">Golgi apparatus membrane</location>
        <topology evidence="1 10">Single-pass type II membrane protein</topology>
    </subcellularLocation>
</comment>
<keyword evidence="8 10" id="KW-0333">Golgi apparatus</keyword>
<keyword evidence="12" id="KW-1185">Reference proteome</keyword>
<reference evidence="11" key="3">
    <citation type="submission" date="2023-05" db="EMBL/GenBank/DDBJ databases">
        <authorList>
            <person name="Smith C.H."/>
        </authorList>
    </citation>
    <scope>NUCLEOTIDE SEQUENCE</scope>
    <source>
        <strain evidence="11">CHS0354</strain>
        <tissue evidence="11">Mantle</tissue>
    </source>
</reference>
<evidence type="ECO:0000256" key="6">
    <source>
        <dbReference type="ARBA" id="ARBA00022968"/>
    </source>
</evidence>
<dbReference type="Gene3D" id="3.90.550.50">
    <property type="match status" value="1"/>
</dbReference>
<evidence type="ECO:0000256" key="10">
    <source>
        <dbReference type="RuleBase" id="RU363063"/>
    </source>
</evidence>
<evidence type="ECO:0000256" key="7">
    <source>
        <dbReference type="ARBA" id="ARBA00022989"/>
    </source>
</evidence>
<keyword evidence="3 10" id="KW-0328">Glycosyltransferase</keyword>
<evidence type="ECO:0000313" key="12">
    <source>
        <dbReference type="Proteomes" id="UP001195483"/>
    </source>
</evidence>
<name>A0AAE0SAJ0_9BIVA</name>
<dbReference type="GO" id="GO:0016758">
    <property type="term" value="F:hexosyltransferase activity"/>
    <property type="evidence" value="ECO:0007669"/>
    <property type="project" value="InterPro"/>
</dbReference>
<dbReference type="PANTHER" id="PTHR11214">
    <property type="entry name" value="BETA-1,3-N-ACETYLGLUCOSAMINYLTRANSFERASE"/>
    <property type="match status" value="1"/>
</dbReference>
<dbReference type="InterPro" id="IPR002659">
    <property type="entry name" value="Glyco_trans_31"/>
</dbReference>
<dbReference type="EC" id="2.4.1.-" evidence="10"/>
<keyword evidence="7" id="KW-1133">Transmembrane helix</keyword>
<evidence type="ECO:0000313" key="11">
    <source>
        <dbReference type="EMBL" id="KAK3588386.1"/>
    </source>
</evidence>
<keyword evidence="9" id="KW-0472">Membrane</keyword>
<accession>A0AAE0SAJ0</accession>
<dbReference type="GO" id="GO:0006493">
    <property type="term" value="P:protein O-linked glycosylation"/>
    <property type="evidence" value="ECO:0007669"/>
    <property type="project" value="TreeGrafter"/>
</dbReference>
<dbReference type="AlphaFoldDB" id="A0AAE0SAJ0"/>
<evidence type="ECO:0000256" key="3">
    <source>
        <dbReference type="ARBA" id="ARBA00022676"/>
    </source>
</evidence>
<evidence type="ECO:0000256" key="8">
    <source>
        <dbReference type="ARBA" id="ARBA00023034"/>
    </source>
</evidence>
<proteinExistence type="inferred from homology"/>
<keyword evidence="5" id="KW-0812">Transmembrane</keyword>
<comment type="caution">
    <text evidence="11">The sequence shown here is derived from an EMBL/GenBank/DDBJ whole genome shotgun (WGS) entry which is preliminary data.</text>
</comment>
<dbReference type="EMBL" id="JAEAOA010001438">
    <property type="protein sequence ID" value="KAK3588386.1"/>
    <property type="molecule type" value="Genomic_DNA"/>
</dbReference>
<reference evidence="11" key="1">
    <citation type="journal article" date="2021" name="Genome Biol. Evol.">
        <title>A High-Quality Reference Genome for a Parasitic Bivalve with Doubly Uniparental Inheritance (Bivalvia: Unionida).</title>
        <authorList>
            <person name="Smith C.H."/>
        </authorList>
    </citation>
    <scope>NUCLEOTIDE SEQUENCE</scope>
    <source>
        <strain evidence="11">CHS0354</strain>
    </source>
</reference>
<dbReference type="PANTHER" id="PTHR11214:SF3">
    <property type="entry name" value="BETA-1,3-GALACTOSYLTRANSFERASE 6"/>
    <property type="match status" value="1"/>
</dbReference>
<evidence type="ECO:0000256" key="5">
    <source>
        <dbReference type="ARBA" id="ARBA00022692"/>
    </source>
</evidence>
<keyword evidence="6" id="KW-0735">Signal-anchor</keyword>
<evidence type="ECO:0000256" key="2">
    <source>
        <dbReference type="ARBA" id="ARBA00008661"/>
    </source>
</evidence>
<evidence type="ECO:0000256" key="9">
    <source>
        <dbReference type="ARBA" id="ARBA00023136"/>
    </source>
</evidence>
<organism evidence="11 12">
    <name type="scientific">Potamilus streckersoni</name>
    <dbReference type="NCBI Taxonomy" id="2493646"/>
    <lineage>
        <taxon>Eukaryota</taxon>
        <taxon>Metazoa</taxon>
        <taxon>Spiralia</taxon>
        <taxon>Lophotrochozoa</taxon>
        <taxon>Mollusca</taxon>
        <taxon>Bivalvia</taxon>
        <taxon>Autobranchia</taxon>
        <taxon>Heteroconchia</taxon>
        <taxon>Palaeoheterodonta</taxon>
        <taxon>Unionida</taxon>
        <taxon>Unionoidea</taxon>
        <taxon>Unionidae</taxon>
        <taxon>Ambleminae</taxon>
        <taxon>Lampsilini</taxon>
        <taxon>Potamilus</taxon>
    </lineage>
</organism>
<dbReference type="Pfam" id="PF01762">
    <property type="entry name" value="Galactosyl_T"/>
    <property type="match status" value="1"/>
</dbReference>
<protein>
    <recommendedName>
        <fullName evidence="10">Hexosyltransferase</fullName>
        <ecNumber evidence="10">2.4.1.-</ecNumber>
    </recommendedName>
</protein>
<dbReference type="Proteomes" id="UP001195483">
    <property type="component" value="Unassembled WGS sequence"/>
</dbReference>
<dbReference type="GO" id="GO:0000139">
    <property type="term" value="C:Golgi membrane"/>
    <property type="evidence" value="ECO:0007669"/>
    <property type="project" value="UniProtKB-SubCell"/>
</dbReference>
<evidence type="ECO:0000256" key="1">
    <source>
        <dbReference type="ARBA" id="ARBA00004323"/>
    </source>
</evidence>
<gene>
    <name evidence="11" type="ORF">CHS0354_024277</name>
</gene>
<keyword evidence="4" id="KW-0808">Transferase</keyword>